<keyword evidence="1" id="KW-0547">Nucleotide-binding</keyword>
<dbReference type="Gene3D" id="3.40.50.300">
    <property type="entry name" value="P-loop containing nucleotide triphosphate hydrolases"/>
    <property type="match status" value="2"/>
</dbReference>
<organism evidence="7 8">
    <name type="scientific">Oculimacula yallundae</name>
    <dbReference type="NCBI Taxonomy" id="86028"/>
    <lineage>
        <taxon>Eukaryota</taxon>
        <taxon>Fungi</taxon>
        <taxon>Dikarya</taxon>
        <taxon>Ascomycota</taxon>
        <taxon>Pezizomycotina</taxon>
        <taxon>Leotiomycetes</taxon>
        <taxon>Helotiales</taxon>
        <taxon>Ploettnerulaceae</taxon>
        <taxon>Oculimacula</taxon>
    </lineage>
</organism>
<feature type="compositionally biased region" description="Pro residues" evidence="5">
    <location>
        <begin position="327"/>
        <end position="344"/>
    </location>
</feature>
<dbReference type="InterPro" id="IPR000330">
    <property type="entry name" value="SNF2_N"/>
</dbReference>
<comment type="caution">
    <text evidence="7">The sequence shown here is derived from an EMBL/GenBank/DDBJ whole genome shotgun (WGS) entry which is preliminary data.</text>
</comment>
<proteinExistence type="predicted"/>
<evidence type="ECO:0000256" key="4">
    <source>
        <dbReference type="ARBA" id="ARBA00022840"/>
    </source>
</evidence>
<keyword evidence="2" id="KW-0378">Hydrolase</keyword>
<dbReference type="InterPro" id="IPR001650">
    <property type="entry name" value="Helicase_C-like"/>
</dbReference>
<evidence type="ECO:0000256" key="1">
    <source>
        <dbReference type="ARBA" id="ARBA00022741"/>
    </source>
</evidence>
<dbReference type="Pfam" id="PF00176">
    <property type="entry name" value="SNF2-rel_dom"/>
    <property type="match status" value="1"/>
</dbReference>
<feature type="domain" description="Helicase C-terminal" evidence="6">
    <location>
        <begin position="1392"/>
        <end position="1557"/>
    </location>
</feature>
<dbReference type="InterPro" id="IPR050628">
    <property type="entry name" value="SNF2_RAD54_helicase_TF"/>
</dbReference>
<gene>
    <name evidence="7" type="ORF">VTL71DRAFT_1988</name>
</gene>
<feature type="region of interest" description="Disordered" evidence="5">
    <location>
        <begin position="1580"/>
        <end position="1628"/>
    </location>
</feature>
<feature type="compositionally biased region" description="Basic and acidic residues" evidence="5">
    <location>
        <begin position="1539"/>
        <end position="1552"/>
    </location>
</feature>
<dbReference type="Proteomes" id="UP001595075">
    <property type="component" value="Unassembled WGS sequence"/>
</dbReference>
<feature type="compositionally biased region" description="Basic and acidic residues" evidence="5">
    <location>
        <begin position="1583"/>
        <end position="1593"/>
    </location>
</feature>
<keyword evidence="4" id="KW-0067">ATP-binding</keyword>
<dbReference type="PROSITE" id="PS51194">
    <property type="entry name" value="HELICASE_CTER"/>
    <property type="match status" value="1"/>
</dbReference>
<evidence type="ECO:0000256" key="3">
    <source>
        <dbReference type="ARBA" id="ARBA00022806"/>
    </source>
</evidence>
<feature type="compositionally biased region" description="Basic and acidic residues" evidence="5">
    <location>
        <begin position="580"/>
        <end position="589"/>
    </location>
</feature>
<evidence type="ECO:0000313" key="8">
    <source>
        <dbReference type="Proteomes" id="UP001595075"/>
    </source>
</evidence>
<feature type="compositionally biased region" description="Polar residues" evidence="5">
    <location>
        <begin position="613"/>
        <end position="630"/>
    </location>
</feature>
<dbReference type="PANTHER" id="PTHR45626:SF17">
    <property type="entry name" value="HELICASE-LIKE TRANSCRIPTION FACTOR"/>
    <property type="match status" value="1"/>
</dbReference>
<keyword evidence="3" id="KW-0347">Helicase</keyword>
<feature type="region of interest" description="Disordered" evidence="5">
    <location>
        <begin position="389"/>
        <end position="425"/>
    </location>
</feature>
<dbReference type="SUPFAM" id="SSF52540">
    <property type="entry name" value="P-loop containing nucleoside triphosphate hydrolases"/>
    <property type="match status" value="2"/>
</dbReference>
<feature type="region of interest" description="Disordered" evidence="5">
    <location>
        <begin position="322"/>
        <end position="348"/>
    </location>
</feature>
<dbReference type="InterPro" id="IPR049730">
    <property type="entry name" value="SNF2/RAD54-like_C"/>
</dbReference>
<dbReference type="InterPro" id="IPR027417">
    <property type="entry name" value="P-loop_NTPase"/>
</dbReference>
<keyword evidence="8" id="KW-1185">Reference proteome</keyword>
<evidence type="ECO:0000313" key="7">
    <source>
        <dbReference type="EMBL" id="KAL2067563.1"/>
    </source>
</evidence>
<protein>
    <recommendedName>
        <fullName evidence="6">Helicase C-terminal domain-containing protein</fullName>
    </recommendedName>
</protein>
<sequence>MASGQTNLRILYDEGEREAFFRKLAPQSPESNIDDFRKGLGANMEHMELIEEMVTTAFEKSGLSEYTSLEDPEALSRLNKAILEPVEWLSENLKEVPSWFTTLWCENIIERLWKKRLVELAEKRAKIKDGKKPRSIRSVASNPAIPDEAVPRRTSSRQGFSSFGLESMILQLTVLNSKRDTDTDRFYQIPLKRCYISGQPTDDFSSYSYFVFIGELERAVNRDPDTSFIHLLSGTVGYFNRDEFFKSIVRSTSFATALESLYNSRGDSNILKFVYRNESAAERNARIDATLSEKASPISPGPSSRLEIPLFNTSPSRVIWRSSRLRSPPPPAPTGPLPPVPAGPSPQRLAELNSQAGALEKKKNILASDATAAIQARADVISVIRRNSTSSTPNPVLPRVGLSSTRTSEAGSAVSDTNKPLPLVPGGKARYSERALAVLHDPAHATPRGKLEAKKSRKPIGSLPRPAAGEVSARVPKPASKVPEPVARNPFLTKGGGSRQPAGSSPAASRSQIPRPPQLHTPPPVSERAKRAWAIGNKSNPTPSRLPVKGKSAGTQTSPKIVDHKRGGNPKTRSPVPSDDGAKTNEKRAITPFPGPFLRQNTAQKHTKVILQKRNQSTKLGLRRGSNTLTDPEDDRVRPSVSPKAPKKPTILGVGWTMTKKRVSTLLAPKSPGRPDSQGTDGDVLEIIDQKLRHGEPLTPPPDTPKSASSTLRRRSTAIKDKEVVTEPVKKKALRLVKVPKSRLSSTVDRFEVQAMRYPRLYTEVERRTYKRGGDEYIEAQYISLAENEKIAAGEEIEDGGSDDEEDTKISGDYMIEQFQKMQNMPELNQMYDHAGTSTPMGSGPWEACAEVFQFNPLTIKHEEKVTIVGIKTPIYQHQAFGVYWQMKNSRAIGGGFVADEMGLGKTLSFLAYIVVERQLSFLWDLVETSRAKSDPKERTHLQPGEAGPGAICPYQATLGPGWIACPCASSVTSMLVPKPGVRLAIVPPSLVPTWVEQWDTHVDVTVNLLQMSLVIAHDGSNPPAMDGKMSIRDGRHPAVTRRVQANKTSYTRRSRTSDEHFYPDSAQSGQERVLVITTRDHYNKTWGTKFEYKTEVLPEDQNLPKYLYRGKSPGIVYGIAMIDECHEDWQKNKGRSALVAGLPRAGRPFVWGYSGTPLTTTPRSIEGILWAIESLWPKRDRANTTMTGLEQEQESDLWKFCWKKLDVICREFENEVKQGTQSQIIFQDFYLRFKPFLYALMLRRTTDTPWFGQPLIKLMPHIHQDVILAHNPEYDPKIDQFRWLVDSEIQQKLSDLQRAWRDTKQKSTSKLPVKFSFNTEMRLRYKQRLVATFPYLAVLGAEFHADHLELSVEELKKFRGVDEKRNPYFKHLRLITEKSPKVMWLYNFITDLDKTRDVDGEEQKIVILSEFNQVAFILKLWIEKHIKNKSGRVGIVYAGQRPRDRKATIEAFTDAKDQKKERKQKTNYQFLVGTTRIIGAGLQLTRSCNVVLMEPDYEFHRELQGYARVHRIGQRNPASYSYRLIDALDEIERSIIERQMARDEHPGRLETVEDSDDASEKDQLNSPFAGVEDFYAQYGGREQTELDAETRGLWDQFPKPGGNGNGNGSLARKTEQQEATEDLYSAN</sequence>
<name>A0ABR4CCB1_9HELO</name>
<dbReference type="PANTHER" id="PTHR45626">
    <property type="entry name" value="TRANSCRIPTION TERMINATION FACTOR 2-RELATED"/>
    <property type="match status" value="1"/>
</dbReference>
<evidence type="ECO:0000256" key="5">
    <source>
        <dbReference type="SAM" id="MobiDB-lite"/>
    </source>
</evidence>
<feature type="compositionally biased region" description="Polar residues" evidence="5">
    <location>
        <begin position="501"/>
        <end position="512"/>
    </location>
</feature>
<feature type="region of interest" description="Disordered" evidence="5">
    <location>
        <begin position="440"/>
        <end position="651"/>
    </location>
</feature>
<evidence type="ECO:0000259" key="6">
    <source>
        <dbReference type="PROSITE" id="PS51194"/>
    </source>
</evidence>
<evidence type="ECO:0000256" key="2">
    <source>
        <dbReference type="ARBA" id="ARBA00022801"/>
    </source>
</evidence>
<feature type="region of interest" description="Disordered" evidence="5">
    <location>
        <begin position="1539"/>
        <end position="1567"/>
    </location>
</feature>
<dbReference type="CDD" id="cd18793">
    <property type="entry name" value="SF2_C_SNF"/>
    <property type="match status" value="1"/>
</dbReference>
<feature type="region of interest" description="Disordered" evidence="5">
    <location>
        <begin position="692"/>
        <end position="720"/>
    </location>
</feature>
<feature type="compositionally biased region" description="Pro residues" evidence="5">
    <location>
        <begin position="514"/>
        <end position="525"/>
    </location>
</feature>
<accession>A0ABR4CCB1</accession>
<feature type="compositionally biased region" description="Polar residues" evidence="5">
    <location>
        <begin position="402"/>
        <end position="418"/>
    </location>
</feature>
<reference evidence="7 8" key="1">
    <citation type="journal article" date="2024" name="Commun. Biol.">
        <title>Comparative genomic analysis of thermophilic fungi reveals convergent evolutionary adaptations and gene losses.</title>
        <authorList>
            <person name="Steindorff A.S."/>
            <person name="Aguilar-Pontes M.V."/>
            <person name="Robinson A.J."/>
            <person name="Andreopoulos B."/>
            <person name="LaButti K."/>
            <person name="Kuo A."/>
            <person name="Mondo S."/>
            <person name="Riley R."/>
            <person name="Otillar R."/>
            <person name="Haridas S."/>
            <person name="Lipzen A."/>
            <person name="Grimwood J."/>
            <person name="Schmutz J."/>
            <person name="Clum A."/>
            <person name="Reid I.D."/>
            <person name="Moisan M.C."/>
            <person name="Butler G."/>
            <person name="Nguyen T.T.M."/>
            <person name="Dewar K."/>
            <person name="Conant G."/>
            <person name="Drula E."/>
            <person name="Henrissat B."/>
            <person name="Hansel C."/>
            <person name="Singer S."/>
            <person name="Hutchinson M.I."/>
            <person name="de Vries R.P."/>
            <person name="Natvig D.O."/>
            <person name="Powell A.J."/>
            <person name="Tsang A."/>
            <person name="Grigoriev I.V."/>
        </authorList>
    </citation>
    <scope>NUCLEOTIDE SEQUENCE [LARGE SCALE GENOMIC DNA]</scope>
    <source>
        <strain evidence="7 8">CBS 494.80</strain>
    </source>
</reference>
<dbReference type="EMBL" id="JAZHXI010000010">
    <property type="protein sequence ID" value="KAL2067563.1"/>
    <property type="molecule type" value="Genomic_DNA"/>
</dbReference>